<dbReference type="NCBIfam" id="NF009603">
    <property type="entry name" value="PRK13055.1"/>
    <property type="match status" value="1"/>
</dbReference>
<dbReference type="InterPro" id="IPR017438">
    <property type="entry name" value="ATP-NAD_kinase_N"/>
</dbReference>
<keyword evidence="11" id="KW-0594">Phospholipid biosynthesis</keyword>
<evidence type="ECO:0000256" key="3">
    <source>
        <dbReference type="ARBA" id="ARBA00022516"/>
    </source>
</evidence>
<evidence type="ECO:0000313" key="14">
    <source>
        <dbReference type="EMBL" id="BCJ87106.1"/>
    </source>
</evidence>
<dbReference type="GO" id="GO:0005524">
    <property type="term" value="F:ATP binding"/>
    <property type="evidence" value="ECO:0007669"/>
    <property type="project" value="UniProtKB-KW"/>
</dbReference>
<evidence type="ECO:0000256" key="11">
    <source>
        <dbReference type="ARBA" id="ARBA00023209"/>
    </source>
</evidence>
<dbReference type="GO" id="GO:0005886">
    <property type="term" value="C:plasma membrane"/>
    <property type="evidence" value="ECO:0007669"/>
    <property type="project" value="TreeGrafter"/>
</dbReference>
<keyword evidence="8" id="KW-0067">ATP-binding</keyword>
<reference evidence="14 15" key="1">
    <citation type="submission" date="2020-08" db="EMBL/GenBank/DDBJ databases">
        <title>Complete Genome Sequence of Effusibacillus dendaii Strain skT53, Isolated from Farmland soil.</title>
        <authorList>
            <person name="Konishi T."/>
            <person name="Kawasaki H."/>
        </authorList>
    </citation>
    <scope>NUCLEOTIDE SEQUENCE [LARGE SCALE GENOMIC DNA]</scope>
    <source>
        <strain evidence="15">skT53</strain>
    </source>
</reference>
<dbReference type="Gene3D" id="3.40.50.10330">
    <property type="entry name" value="Probable inorganic polyphosphate/atp-NAD kinase, domain 1"/>
    <property type="match status" value="1"/>
</dbReference>
<dbReference type="NCBIfam" id="NF009874">
    <property type="entry name" value="PRK13337.1"/>
    <property type="match status" value="1"/>
</dbReference>
<dbReference type="AlphaFoldDB" id="A0A7I8DE49"/>
<dbReference type="EMBL" id="AP023366">
    <property type="protein sequence ID" value="BCJ87106.1"/>
    <property type="molecule type" value="Genomic_DNA"/>
</dbReference>
<evidence type="ECO:0000256" key="12">
    <source>
        <dbReference type="ARBA" id="ARBA00023264"/>
    </source>
</evidence>
<proteinExistence type="inferred from homology"/>
<dbReference type="InterPro" id="IPR045540">
    <property type="entry name" value="YegS/DAGK_C"/>
</dbReference>
<dbReference type="NCBIfam" id="TIGR00147">
    <property type="entry name" value="YegS/Rv2252/BmrU family lipid kinase"/>
    <property type="match status" value="1"/>
</dbReference>
<keyword evidence="6" id="KW-0547">Nucleotide-binding</keyword>
<dbReference type="PANTHER" id="PTHR12358:SF106">
    <property type="entry name" value="LIPID KINASE YEGS"/>
    <property type="match status" value="1"/>
</dbReference>
<dbReference type="GO" id="GO:0008654">
    <property type="term" value="P:phospholipid biosynthetic process"/>
    <property type="evidence" value="ECO:0007669"/>
    <property type="project" value="UniProtKB-KW"/>
</dbReference>
<evidence type="ECO:0000256" key="5">
    <source>
        <dbReference type="ARBA" id="ARBA00022723"/>
    </source>
</evidence>
<sequence>MVKQRARLIYNPSSGKEMMRQQLPEILDIFDSAGLETTCHMTKNSDDTVEAAKRAAEEAYDLVIAAGGDGTVNEVVNGLSPFEVRPLLGILPAGTSNDLSRALGLPRDLKEAARRITDLQYKPLDVGQVNDRFFINIAGCGRITEITYEVPSRMKTALGQLAYYMKGLEKIPQLGAIHLEIEAASFGFSGKAMLCLICNSNRVGGFENIAPDANLADGLFDVMVVKQASIPDMIRLATQALRGEHVHNERVLYFQTEWLKVTSKEKVELNLDGEYGGTLPKEFRVLKHHLQVVV</sequence>
<gene>
    <name evidence="14" type="primary">dagK</name>
    <name evidence="14" type="ORF">skT53_20910</name>
</gene>
<keyword evidence="4" id="KW-0808">Transferase</keyword>
<dbReference type="KEGG" id="eff:skT53_20910"/>
<dbReference type="SMART" id="SM00046">
    <property type="entry name" value="DAGKc"/>
    <property type="match status" value="1"/>
</dbReference>
<keyword evidence="5" id="KW-0479">Metal-binding</keyword>
<feature type="domain" description="DAGKc" evidence="13">
    <location>
        <begin position="1"/>
        <end position="133"/>
    </location>
</feature>
<dbReference type="RefSeq" id="WP_200756771.1">
    <property type="nucleotide sequence ID" value="NZ_AP023366.1"/>
</dbReference>
<keyword evidence="3" id="KW-0444">Lipid biosynthesis</keyword>
<evidence type="ECO:0000256" key="9">
    <source>
        <dbReference type="ARBA" id="ARBA00022842"/>
    </source>
</evidence>
<dbReference type="Proteomes" id="UP000593802">
    <property type="component" value="Chromosome"/>
</dbReference>
<keyword evidence="10" id="KW-0443">Lipid metabolism</keyword>
<keyword evidence="7 14" id="KW-0418">Kinase</keyword>
<dbReference type="SUPFAM" id="SSF111331">
    <property type="entry name" value="NAD kinase/diacylglycerol kinase-like"/>
    <property type="match status" value="1"/>
</dbReference>
<keyword evidence="12" id="KW-1208">Phospholipid metabolism</keyword>
<dbReference type="InterPro" id="IPR016064">
    <property type="entry name" value="NAD/diacylglycerol_kinase_sf"/>
</dbReference>
<keyword evidence="9" id="KW-0460">Magnesium</keyword>
<dbReference type="GO" id="GO:0046872">
    <property type="term" value="F:metal ion binding"/>
    <property type="evidence" value="ECO:0007669"/>
    <property type="project" value="UniProtKB-KW"/>
</dbReference>
<evidence type="ECO:0000256" key="6">
    <source>
        <dbReference type="ARBA" id="ARBA00022741"/>
    </source>
</evidence>
<evidence type="ECO:0000256" key="10">
    <source>
        <dbReference type="ARBA" id="ARBA00023098"/>
    </source>
</evidence>
<evidence type="ECO:0000313" key="15">
    <source>
        <dbReference type="Proteomes" id="UP000593802"/>
    </source>
</evidence>
<comment type="cofactor">
    <cofactor evidence="1">
        <name>Mg(2+)</name>
        <dbReference type="ChEBI" id="CHEBI:18420"/>
    </cofactor>
</comment>
<dbReference type="Gene3D" id="2.60.200.40">
    <property type="match status" value="1"/>
</dbReference>
<dbReference type="GO" id="GO:0004143">
    <property type="term" value="F:ATP-dependent diacylglycerol kinase activity"/>
    <property type="evidence" value="ECO:0007669"/>
    <property type="project" value="TreeGrafter"/>
</dbReference>
<comment type="similarity">
    <text evidence="2">Belongs to the diacylglycerol/lipid kinase family.</text>
</comment>
<name>A0A7I8DE49_9BACL</name>
<evidence type="ECO:0000259" key="13">
    <source>
        <dbReference type="PROSITE" id="PS50146"/>
    </source>
</evidence>
<dbReference type="PROSITE" id="PS50146">
    <property type="entry name" value="DAGK"/>
    <property type="match status" value="1"/>
</dbReference>
<evidence type="ECO:0000256" key="7">
    <source>
        <dbReference type="ARBA" id="ARBA00022777"/>
    </source>
</evidence>
<dbReference type="InterPro" id="IPR005218">
    <property type="entry name" value="Diacylglycerol/lipid_kinase"/>
</dbReference>
<protein>
    <submittedName>
        <fullName evidence="14">Diacylglycerol kinase</fullName>
    </submittedName>
</protein>
<dbReference type="InterPro" id="IPR001206">
    <property type="entry name" value="Diacylglycerol_kinase_cat_dom"/>
</dbReference>
<dbReference type="PANTHER" id="PTHR12358">
    <property type="entry name" value="SPHINGOSINE KINASE"/>
    <property type="match status" value="1"/>
</dbReference>
<dbReference type="Pfam" id="PF19279">
    <property type="entry name" value="YegS_C"/>
    <property type="match status" value="1"/>
</dbReference>
<evidence type="ECO:0000256" key="8">
    <source>
        <dbReference type="ARBA" id="ARBA00022840"/>
    </source>
</evidence>
<organism evidence="14 15">
    <name type="scientific">Effusibacillus dendaii</name>
    <dbReference type="NCBI Taxonomy" id="2743772"/>
    <lineage>
        <taxon>Bacteria</taxon>
        <taxon>Bacillati</taxon>
        <taxon>Bacillota</taxon>
        <taxon>Bacilli</taxon>
        <taxon>Bacillales</taxon>
        <taxon>Alicyclobacillaceae</taxon>
        <taxon>Effusibacillus</taxon>
    </lineage>
</organism>
<evidence type="ECO:0000256" key="4">
    <source>
        <dbReference type="ARBA" id="ARBA00022679"/>
    </source>
</evidence>
<accession>A0A7I8DE49</accession>
<dbReference type="InterPro" id="IPR050187">
    <property type="entry name" value="Lipid_Phosphate_FormReg"/>
</dbReference>
<evidence type="ECO:0000256" key="1">
    <source>
        <dbReference type="ARBA" id="ARBA00001946"/>
    </source>
</evidence>
<keyword evidence="15" id="KW-1185">Reference proteome</keyword>
<dbReference type="Pfam" id="PF00781">
    <property type="entry name" value="DAGK_cat"/>
    <property type="match status" value="1"/>
</dbReference>
<evidence type="ECO:0000256" key="2">
    <source>
        <dbReference type="ARBA" id="ARBA00005983"/>
    </source>
</evidence>